<gene>
    <name evidence="1" type="ORF">HCU67_16120</name>
</gene>
<sequence>MSVFRKIDKVLAAFGNIRALERTHVDTYTEDLIKNVPGKKYAESKEGQFWGEFNTLNGYHFFECTILSRQNIKTWNGGVLHLKTSEQNLEISTDNTEIESDYSNVSNTWMTKVSFILEKKELNAIKNEKVINLEFLWKKKKIVMYGLK</sequence>
<dbReference type="RefSeq" id="WP_168553692.1">
    <property type="nucleotide sequence ID" value="NZ_JAAWWL010000003.1"/>
</dbReference>
<name>A0ABX1GXS6_9FLAO</name>
<proteinExistence type="predicted"/>
<comment type="caution">
    <text evidence="1">The sequence shown here is derived from an EMBL/GenBank/DDBJ whole genome shotgun (WGS) entry which is preliminary data.</text>
</comment>
<evidence type="ECO:0000313" key="2">
    <source>
        <dbReference type="Proteomes" id="UP000718451"/>
    </source>
</evidence>
<protein>
    <submittedName>
        <fullName evidence="1">Uncharacterized protein</fullName>
    </submittedName>
</protein>
<dbReference type="Proteomes" id="UP000718451">
    <property type="component" value="Unassembled WGS sequence"/>
</dbReference>
<evidence type="ECO:0000313" key="1">
    <source>
        <dbReference type="EMBL" id="NKI33477.1"/>
    </source>
</evidence>
<organism evidence="1 2">
    <name type="scientific">Croceivirga thetidis</name>
    <dbReference type="NCBI Taxonomy" id="2721623"/>
    <lineage>
        <taxon>Bacteria</taxon>
        <taxon>Pseudomonadati</taxon>
        <taxon>Bacteroidota</taxon>
        <taxon>Flavobacteriia</taxon>
        <taxon>Flavobacteriales</taxon>
        <taxon>Flavobacteriaceae</taxon>
        <taxon>Croceivirga</taxon>
    </lineage>
</organism>
<dbReference type="EMBL" id="JAAWWL010000003">
    <property type="protein sequence ID" value="NKI33477.1"/>
    <property type="molecule type" value="Genomic_DNA"/>
</dbReference>
<accession>A0ABX1GXS6</accession>
<keyword evidence="2" id="KW-1185">Reference proteome</keyword>
<reference evidence="1 2" key="1">
    <citation type="submission" date="2020-04" db="EMBL/GenBank/DDBJ databases">
        <authorList>
            <person name="Yoon J."/>
        </authorList>
    </citation>
    <scope>NUCLEOTIDE SEQUENCE [LARGE SCALE GENOMIC DNA]</scope>
    <source>
        <strain evidence="1 2">DJ-13</strain>
    </source>
</reference>